<reference evidence="2 3" key="1">
    <citation type="submission" date="2019-09" db="EMBL/GenBank/DDBJ databases">
        <title>Genome sequence of Roseospira marina, one of the more divergent members of the non-sulfur purple photosynthetic bacterial family, the Rhodospirillaceae.</title>
        <authorList>
            <person name="Meyer T."/>
            <person name="Kyndt J."/>
        </authorList>
    </citation>
    <scope>NUCLEOTIDE SEQUENCE [LARGE SCALE GENOMIC DNA]</scope>
    <source>
        <strain evidence="2 3">DSM 15113</strain>
    </source>
</reference>
<dbReference type="InterPro" id="IPR028098">
    <property type="entry name" value="Glyco_trans_4-like_N"/>
</dbReference>
<dbReference type="EMBL" id="VWPJ01000002">
    <property type="protein sequence ID" value="KAA5607034.1"/>
    <property type="molecule type" value="Genomic_DNA"/>
</dbReference>
<dbReference type="GO" id="GO:0016757">
    <property type="term" value="F:glycosyltransferase activity"/>
    <property type="evidence" value="ECO:0007669"/>
    <property type="project" value="UniProtKB-ARBA"/>
</dbReference>
<dbReference type="OrthoDB" id="174925at2"/>
<dbReference type="PANTHER" id="PTHR45947:SF3">
    <property type="entry name" value="SULFOQUINOVOSYL TRANSFERASE SQD2"/>
    <property type="match status" value="1"/>
</dbReference>
<gene>
    <name evidence="2" type="ORF">F1188_03770</name>
</gene>
<proteinExistence type="predicted"/>
<sequence length="718" mass="76676">MTDSSPPTARVCLVTTEILGPTRTGGIATVLSALADGLVAQGHTVTVLCLNGTRSMDGPFDRWVAHYRRRGITLVPLPDPTDDATMPAMGGLWAERSLARRWQVLAWLEAQAFDLVHFNDWGGEAALAGRARAQGIALRQTRLVLGLHGASDWAMTGNDTPLEDLPRLIQIELERIAPRLMDAVWSPSGFMPAWLEARGAPAPDVRLMPQPLPDPGPPRPPATETAPITHLVLFGRLEDRKGVAVLLDALDRLAEATRTDPTAAAPTAVIFLGRAATVQGEPAARVIGRRAASWPWPATVCDSLDRDAALALLRAPGRLALILAPAENSPMTLHECLALRIPVLASATGGIPELIATEDHARVLVPYDADALAERLGTVLGQPFAPARPAHDARDTARIWAAWHADLLATPGDRTPPTTPQPNPITPLIAPADTPGPTWKAALVARHAANDPTPVCLLTDADQIAPGALSLLDAVLVRTGAALLAPAWRDARDGRVFPCLDSVPASAQATPLVAGPGLVLTRAAIECAARDWDPLSGLWGLVAVCRAAGLTHEAVPRVLVSRRRPWTEPPTALARAPRLWAAVTPPVLAPLTAALLAGLSAARLPPGSSAARPLSTDARERTARRDRRRALALWRSWPWRVTRPLRNRTRRRAGLPPEPVEPPPLTAPGAASDVLFGMLVSRSWPLGVLVATPIARIRAQIRAGIWGVFRRRKTSLRG</sequence>
<dbReference type="Pfam" id="PF13692">
    <property type="entry name" value="Glyco_trans_1_4"/>
    <property type="match status" value="1"/>
</dbReference>
<evidence type="ECO:0000313" key="3">
    <source>
        <dbReference type="Proteomes" id="UP000324065"/>
    </source>
</evidence>
<dbReference type="InterPro" id="IPR050194">
    <property type="entry name" value="Glycosyltransferase_grp1"/>
</dbReference>
<dbReference type="CDD" id="cd03801">
    <property type="entry name" value="GT4_PimA-like"/>
    <property type="match status" value="1"/>
</dbReference>
<dbReference type="Gene3D" id="3.40.50.2000">
    <property type="entry name" value="Glycogen Phosphorylase B"/>
    <property type="match status" value="2"/>
</dbReference>
<evidence type="ECO:0000313" key="2">
    <source>
        <dbReference type="EMBL" id="KAA5607034.1"/>
    </source>
</evidence>
<dbReference type="Pfam" id="PF13579">
    <property type="entry name" value="Glyco_trans_4_4"/>
    <property type="match status" value="1"/>
</dbReference>
<name>A0A5M6IFG4_9PROT</name>
<dbReference type="SUPFAM" id="SSF53756">
    <property type="entry name" value="UDP-Glycosyltransferase/glycogen phosphorylase"/>
    <property type="match status" value="1"/>
</dbReference>
<dbReference type="RefSeq" id="WP_150061044.1">
    <property type="nucleotide sequence ID" value="NZ_JACHII010000003.1"/>
</dbReference>
<dbReference type="AlphaFoldDB" id="A0A5M6IFG4"/>
<accession>A0A5M6IFG4</accession>
<dbReference type="Proteomes" id="UP000324065">
    <property type="component" value="Unassembled WGS sequence"/>
</dbReference>
<dbReference type="PANTHER" id="PTHR45947">
    <property type="entry name" value="SULFOQUINOVOSYL TRANSFERASE SQD2"/>
    <property type="match status" value="1"/>
</dbReference>
<evidence type="ECO:0000259" key="1">
    <source>
        <dbReference type="Pfam" id="PF13579"/>
    </source>
</evidence>
<organism evidence="2 3">
    <name type="scientific">Roseospira marina</name>
    <dbReference type="NCBI Taxonomy" id="140057"/>
    <lineage>
        <taxon>Bacteria</taxon>
        <taxon>Pseudomonadati</taxon>
        <taxon>Pseudomonadota</taxon>
        <taxon>Alphaproteobacteria</taxon>
        <taxon>Rhodospirillales</taxon>
        <taxon>Rhodospirillaceae</taxon>
        <taxon>Roseospira</taxon>
    </lineage>
</organism>
<keyword evidence="2" id="KW-0808">Transferase</keyword>
<feature type="domain" description="Glycosyltransferase subfamily 4-like N-terminal" evidence="1">
    <location>
        <begin position="25"/>
        <end position="209"/>
    </location>
</feature>
<protein>
    <submittedName>
        <fullName evidence="2">Glycosyltransferase family 4 protein</fullName>
    </submittedName>
</protein>
<keyword evidence="3" id="KW-1185">Reference proteome</keyword>
<comment type="caution">
    <text evidence="2">The sequence shown here is derived from an EMBL/GenBank/DDBJ whole genome shotgun (WGS) entry which is preliminary data.</text>
</comment>